<dbReference type="InterPro" id="IPR039421">
    <property type="entry name" value="Type_1_exporter"/>
</dbReference>
<dbReference type="PANTHER" id="PTHR43394">
    <property type="entry name" value="ATP-DEPENDENT PERMEASE MDL1, MITOCHONDRIAL"/>
    <property type="match status" value="1"/>
</dbReference>
<feature type="transmembrane region" description="Helical" evidence="8">
    <location>
        <begin position="257"/>
        <end position="275"/>
    </location>
</feature>
<dbReference type="InterPro" id="IPR003439">
    <property type="entry name" value="ABC_transporter-like_ATP-bd"/>
</dbReference>
<evidence type="ECO:0000256" key="7">
    <source>
        <dbReference type="ARBA" id="ARBA00023136"/>
    </source>
</evidence>
<dbReference type="Pfam" id="PF00664">
    <property type="entry name" value="ABC_membrane"/>
    <property type="match status" value="1"/>
</dbReference>
<dbReference type="Proteomes" id="UP000325295">
    <property type="component" value="Chromosome"/>
</dbReference>
<dbReference type="FunFam" id="3.40.50.300:FF:000287">
    <property type="entry name" value="Multidrug ABC transporter ATP-binding protein"/>
    <property type="match status" value="1"/>
</dbReference>
<feature type="transmembrane region" description="Helical" evidence="8">
    <location>
        <begin position="167"/>
        <end position="185"/>
    </location>
</feature>
<keyword evidence="2" id="KW-0813">Transport</keyword>
<dbReference type="InterPro" id="IPR027417">
    <property type="entry name" value="P-loop_NTPase"/>
</dbReference>
<dbReference type="PROSITE" id="PS00211">
    <property type="entry name" value="ABC_TRANSPORTER_1"/>
    <property type="match status" value="1"/>
</dbReference>
<dbReference type="Pfam" id="PF00005">
    <property type="entry name" value="ABC_tran"/>
    <property type="match status" value="1"/>
</dbReference>
<keyword evidence="3 8" id="KW-0812">Transmembrane</keyword>
<keyword evidence="6 8" id="KW-1133">Transmembrane helix</keyword>
<dbReference type="PROSITE" id="PS50893">
    <property type="entry name" value="ABC_TRANSPORTER_2"/>
    <property type="match status" value="1"/>
</dbReference>
<organism evidence="11 12">
    <name type="scientific">Paucilactobacillus nenjiangensis</name>
    <dbReference type="NCBI Taxonomy" id="1296540"/>
    <lineage>
        <taxon>Bacteria</taxon>
        <taxon>Bacillati</taxon>
        <taxon>Bacillota</taxon>
        <taxon>Bacilli</taxon>
        <taxon>Lactobacillales</taxon>
        <taxon>Lactobacillaceae</taxon>
        <taxon>Paucilactobacillus</taxon>
    </lineage>
</organism>
<dbReference type="OrthoDB" id="9770415at2"/>
<keyword evidence="7 8" id="KW-0472">Membrane</keyword>
<comment type="subcellular location">
    <subcellularLocation>
        <location evidence="1">Cell membrane</location>
        <topology evidence="1">Multi-pass membrane protein</topology>
    </subcellularLocation>
</comment>
<dbReference type="SUPFAM" id="SSF52540">
    <property type="entry name" value="P-loop containing nucleoside triphosphate hydrolases"/>
    <property type="match status" value="1"/>
</dbReference>
<feature type="transmembrane region" description="Helical" evidence="8">
    <location>
        <begin position="25"/>
        <end position="44"/>
    </location>
</feature>
<dbReference type="Gene3D" id="1.20.1560.10">
    <property type="entry name" value="ABC transporter type 1, transmembrane domain"/>
    <property type="match status" value="1"/>
</dbReference>
<dbReference type="AlphaFoldDB" id="A0A5P1X280"/>
<keyword evidence="12" id="KW-1185">Reference proteome</keyword>
<gene>
    <name evidence="11" type="ORF">F0161_06355</name>
</gene>
<evidence type="ECO:0000256" key="4">
    <source>
        <dbReference type="ARBA" id="ARBA00022741"/>
    </source>
</evidence>
<dbReference type="RefSeq" id="WP_150204062.1">
    <property type="nucleotide sequence ID" value="NZ_CP043939.1"/>
</dbReference>
<evidence type="ECO:0000259" key="10">
    <source>
        <dbReference type="PROSITE" id="PS50929"/>
    </source>
</evidence>
<reference evidence="11 12" key="1">
    <citation type="submission" date="2019-09" db="EMBL/GenBank/DDBJ databases">
        <title>Complete Genome Sequence of Lactobacillus nenjiangensis SH-Y15, isolated from sauerkraut.</title>
        <authorList>
            <person name="Yang H."/>
        </authorList>
    </citation>
    <scope>NUCLEOTIDE SEQUENCE [LARGE SCALE GENOMIC DNA]</scope>
    <source>
        <strain evidence="11 12">SH-Y15</strain>
    </source>
</reference>
<sequence length="580" mass="64585">MKNEDAPSIGAMFKFVFGTVLKRRWLLVLNVLALTIITMLQFVLPQVEKYIIDKVIPEKNFSLLVWTIIILLVTAALLAIFNFLSTYYMTVMSQNSITELRNQLFGQIIRQDTAFFESSKTGDLMTRLTSDINNLQSLISANMLSVVGNMFTFVGVLGLIYYINWQMALAVSVTFPLMFLVYRIFRTRIRDAFQRARTTQGLMSNQMQQTLTQIDLIKSYTSENQESTRFGKVADANRKNMISAGFNQAVFNPSIDTINYVGIAIILFMGAIFIMRGDLTVGALVAYISYVAMVQAPIQSLSRLLNQVQQANVSFGRIQQITKAEPVVIDAKDAVEFPGLHQTVNLQDVTFSYHDSQILHGVTFDIPAGKTTALVGRSGSGKTTITRMLTRLYDIDSGEIDYDGISISNIALHSLRANVAIVSQEVYMIDGTIRDNVRYGRLNASDDDIWEVLKLADLDSFVHSIPDGLDTEVGERGMRLSGGQKQRVAIARALLKDAPLIILDEATASLDNESEKAIQHALDNLLTNRTSLVIAHRLSTVQNADQIVVLQDGKVVERGTHQSLLDAKGAYAQLYNAQFE</sequence>
<feature type="transmembrane region" description="Helical" evidence="8">
    <location>
        <begin position="64"/>
        <end position="84"/>
    </location>
</feature>
<evidence type="ECO:0000259" key="9">
    <source>
        <dbReference type="PROSITE" id="PS50893"/>
    </source>
</evidence>
<feature type="transmembrane region" description="Helical" evidence="8">
    <location>
        <begin position="137"/>
        <end position="161"/>
    </location>
</feature>
<evidence type="ECO:0000313" key="12">
    <source>
        <dbReference type="Proteomes" id="UP000325295"/>
    </source>
</evidence>
<dbReference type="PANTHER" id="PTHR43394:SF1">
    <property type="entry name" value="ATP-BINDING CASSETTE SUB-FAMILY B MEMBER 10, MITOCHONDRIAL"/>
    <property type="match status" value="1"/>
</dbReference>
<keyword evidence="5 11" id="KW-0067">ATP-binding</keyword>
<evidence type="ECO:0000256" key="3">
    <source>
        <dbReference type="ARBA" id="ARBA00022692"/>
    </source>
</evidence>
<dbReference type="SUPFAM" id="SSF90123">
    <property type="entry name" value="ABC transporter transmembrane region"/>
    <property type="match status" value="1"/>
</dbReference>
<dbReference type="CDD" id="cd07346">
    <property type="entry name" value="ABC_6TM_exporters"/>
    <property type="match status" value="1"/>
</dbReference>
<dbReference type="Gene3D" id="3.40.50.300">
    <property type="entry name" value="P-loop containing nucleotide triphosphate hydrolases"/>
    <property type="match status" value="1"/>
</dbReference>
<dbReference type="GO" id="GO:0015421">
    <property type="term" value="F:ABC-type oligopeptide transporter activity"/>
    <property type="evidence" value="ECO:0007669"/>
    <property type="project" value="TreeGrafter"/>
</dbReference>
<accession>A0A5P1X280</accession>
<name>A0A5P1X280_9LACO</name>
<dbReference type="KEGG" id="lnn:F0161_06355"/>
<evidence type="ECO:0000256" key="1">
    <source>
        <dbReference type="ARBA" id="ARBA00004651"/>
    </source>
</evidence>
<dbReference type="InterPro" id="IPR017871">
    <property type="entry name" value="ABC_transporter-like_CS"/>
</dbReference>
<feature type="domain" description="ABC transmembrane type-1" evidence="10">
    <location>
        <begin position="28"/>
        <end position="310"/>
    </location>
</feature>
<proteinExistence type="predicted"/>
<dbReference type="GO" id="GO:0005524">
    <property type="term" value="F:ATP binding"/>
    <property type="evidence" value="ECO:0007669"/>
    <property type="project" value="UniProtKB-KW"/>
</dbReference>
<protein>
    <submittedName>
        <fullName evidence="11">ABC transporter ATP-binding protein</fullName>
    </submittedName>
</protein>
<dbReference type="EMBL" id="CP043939">
    <property type="protein sequence ID" value="QER67515.1"/>
    <property type="molecule type" value="Genomic_DNA"/>
</dbReference>
<evidence type="ECO:0000256" key="8">
    <source>
        <dbReference type="SAM" id="Phobius"/>
    </source>
</evidence>
<dbReference type="InterPro" id="IPR003593">
    <property type="entry name" value="AAA+_ATPase"/>
</dbReference>
<evidence type="ECO:0000256" key="5">
    <source>
        <dbReference type="ARBA" id="ARBA00022840"/>
    </source>
</evidence>
<feature type="domain" description="ABC transporter" evidence="9">
    <location>
        <begin position="344"/>
        <end position="577"/>
    </location>
</feature>
<dbReference type="SMART" id="SM00382">
    <property type="entry name" value="AAA"/>
    <property type="match status" value="1"/>
</dbReference>
<dbReference type="GO" id="GO:0005886">
    <property type="term" value="C:plasma membrane"/>
    <property type="evidence" value="ECO:0007669"/>
    <property type="project" value="UniProtKB-SubCell"/>
</dbReference>
<evidence type="ECO:0000313" key="11">
    <source>
        <dbReference type="EMBL" id="QER67515.1"/>
    </source>
</evidence>
<keyword evidence="4" id="KW-0547">Nucleotide-binding</keyword>
<evidence type="ECO:0000256" key="2">
    <source>
        <dbReference type="ARBA" id="ARBA00022448"/>
    </source>
</evidence>
<evidence type="ECO:0000256" key="6">
    <source>
        <dbReference type="ARBA" id="ARBA00022989"/>
    </source>
</evidence>
<dbReference type="GO" id="GO:0016887">
    <property type="term" value="F:ATP hydrolysis activity"/>
    <property type="evidence" value="ECO:0007669"/>
    <property type="project" value="InterPro"/>
</dbReference>
<dbReference type="InterPro" id="IPR036640">
    <property type="entry name" value="ABC1_TM_sf"/>
</dbReference>
<dbReference type="PROSITE" id="PS50929">
    <property type="entry name" value="ABC_TM1F"/>
    <property type="match status" value="1"/>
</dbReference>
<dbReference type="InterPro" id="IPR011527">
    <property type="entry name" value="ABC1_TM_dom"/>
</dbReference>